<accession>E4S7I8</accession>
<dbReference type="GO" id="GO:0005829">
    <property type="term" value="C:cytosol"/>
    <property type="evidence" value="ECO:0007669"/>
    <property type="project" value="TreeGrafter"/>
</dbReference>
<protein>
    <submittedName>
        <fullName evidence="4">Hydrolase, TatD family</fullName>
    </submittedName>
</protein>
<dbReference type="AlphaFoldDB" id="E4S7I8"/>
<dbReference type="STRING" id="632335.Calkr_0269"/>
<sequence length="254" mass="29014">MIIDVHAHYDDEAFATDLEDVMARLKEENIIAISSSSSVESSKENMEISKKYDNIYITVGIHPHEAKDAPKDFEDVLFELARFEKNVAIGEIGLDYHYDFSPRDVQRDVFIRQIEVAKALNLPIVVHSREAHKDTLDILLENAVGKIPVLIHCYSGSVEMSRILRKHGIYISVGGVVTFQNAKKLIEVVKEYPIELLMLETDSPYLTPHPHRGKRNDSTYLKYVIQKIAQIKEVFEDVVIEKTTQNAKNFFGIK</sequence>
<keyword evidence="2 4" id="KW-0378">Hydrolase</keyword>
<proteinExistence type="predicted"/>
<dbReference type="OrthoDB" id="9810005at2"/>
<dbReference type="PIRSF" id="PIRSF005902">
    <property type="entry name" value="DNase_TatD"/>
    <property type="match status" value="1"/>
</dbReference>
<dbReference type="PANTHER" id="PTHR46124">
    <property type="entry name" value="D-AMINOACYL-TRNA DEACYLASE"/>
    <property type="match status" value="1"/>
</dbReference>
<dbReference type="SUPFAM" id="SSF51556">
    <property type="entry name" value="Metallo-dependent hydrolases"/>
    <property type="match status" value="1"/>
</dbReference>
<reference evidence="4 5" key="2">
    <citation type="journal article" date="2011" name="J. Bacteriol.">
        <title>Complete genome sequences for the anaerobic, extremely thermophilic plant biomass-degrading bacteria Caldicellulosiruptor hydrothermalis, Caldicellulosiruptor kristjanssonii, Caldicellulosiruptor kronotskyensis, Caldicellulosiruptor owensenis, and Caldicellulosiruptor lactoaceticus.</title>
        <authorList>
            <person name="Blumer-Schuette S.E."/>
            <person name="Ozdemir I."/>
            <person name="Mistry D."/>
            <person name="Lucas S."/>
            <person name="Lapidus A."/>
            <person name="Cheng J.F."/>
            <person name="Goodwin L.A."/>
            <person name="Pitluck S."/>
            <person name="Land M.L."/>
            <person name="Hauser L.J."/>
            <person name="Woyke T."/>
            <person name="Mikhailova N."/>
            <person name="Pati A."/>
            <person name="Kyrpides N.C."/>
            <person name="Ivanova N."/>
            <person name="Detter J.C."/>
            <person name="Walston-Davenport K."/>
            <person name="Han S."/>
            <person name="Adams M.W."/>
            <person name="Kelly R.M."/>
        </authorList>
    </citation>
    <scope>NUCLEOTIDE SEQUENCE [LARGE SCALE GENOMIC DNA]</scope>
    <source>
        <strain evidence="5">ATCC 700853 / DSM 12137 / I77R1B</strain>
    </source>
</reference>
<feature type="binding site" evidence="3">
    <location>
        <position position="127"/>
    </location>
    <ligand>
        <name>a divalent metal cation</name>
        <dbReference type="ChEBI" id="CHEBI:60240"/>
        <label>2</label>
    </ligand>
</feature>
<dbReference type="InterPro" id="IPR015991">
    <property type="entry name" value="TatD/YcfH-like"/>
</dbReference>
<dbReference type="EMBL" id="CP002326">
    <property type="protein sequence ID" value="ADQ39833.1"/>
    <property type="molecule type" value="Genomic_DNA"/>
</dbReference>
<dbReference type="Proteomes" id="UP000009256">
    <property type="component" value="Chromosome"/>
</dbReference>
<evidence type="ECO:0000313" key="5">
    <source>
        <dbReference type="Proteomes" id="UP000009256"/>
    </source>
</evidence>
<dbReference type="PANTHER" id="PTHR46124:SF2">
    <property type="entry name" value="D-AMINOACYL-TRNA DEACYLASE"/>
    <property type="match status" value="1"/>
</dbReference>
<dbReference type="CDD" id="cd01310">
    <property type="entry name" value="TatD_DNAse"/>
    <property type="match status" value="1"/>
</dbReference>
<gene>
    <name evidence="4" type="ordered locus">Calkr_0269</name>
</gene>
<dbReference type="Gene3D" id="3.20.20.140">
    <property type="entry name" value="Metal-dependent hydrolases"/>
    <property type="match status" value="1"/>
</dbReference>
<feature type="binding site" evidence="3">
    <location>
        <position position="202"/>
    </location>
    <ligand>
        <name>a divalent metal cation</name>
        <dbReference type="ChEBI" id="CHEBI:60240"/>
        <label>1</label>
    </ligand>
</feature>
<reference key="1">
    <citation type="submission" date="2010-11" db="EMBL/GenBank/DDBJ databases">
        <title>Complete sequence of chromosome of Caldicellulosiruptor kristjanssonii 177R1B.</title>
        <authorList>
            <consortium name="US DOE Joint Genome Institute"/>
            <person name="Lucas S."/>
            <person name="Copeland A."/>
            <person name="Lapidus A."/>
            <person name="Cheng J.-F."/>
            <person name="Bruce D."/>
            <person name="Goodwin L."/>
            <person name="Pitluck S."/>
            <person name="Davenport K."/>
            <person name="Detter J.C."/>
            <person name="Han C."/>
            <person name="Tapia R."/>
            <person name="Land M."/>
            <person name="Hauser L."/>
            <person name="Jeffries C."/>
            <person name="Kyrpides N."/>
            <person name="Ivanova N."/>
            <person name="Mikhailova N."/>
            <person name="Blumer-Schuette S.E."/>
            <person name="Kelly R.M."/>
            <person name="Woyke T."/>
        </authorList>
    </citation>
    <scope>NUCLEOTIDE SEQUENCE</scope>
    <source>
        <strain>177R1B</strain>
    </source>
</reference>
<dbReference type="NCBIfam" id="TIGR00010">
    <property type="entry name" value="YchF/TatD family DNA exonuclease"/>
    <property type="match status" value="1"/>
</dbReference>
<name>E4S7I8_CALA7</name>
<evidence type="ECO:0000256" key="2">
    <source>
        <dbReference type="ARBA" id="ARBA00022801"/>
    </source>
</evidence>
<evidence type="ECO:0000313" key="4">
    <source>
        <dbReference type="EMBL" id="ADQ39833.1"/>
    </source>
</evidence>
<feature type="binding site" evidence="3">
    <location>
        <position position="8"/>
    </location>
    <ligand>
        <name>a divalent metal cation</name>
        <dbReference type="ChEBI" id="CHEBI:60240"/>
        <label>1</label>
    </ligand>
</feature>
<dbReference type="Pfam" id="PF01026">
    <property type="entry name" value="TatD_DNase"/>
    <property type="match status" value="1"/>
</dbReference>
<feature type="binding site" evidence="3">
    <location>
        <position position="152"/>
    </location>
    <ligand>
        <name>a divalent metal cation</name>
        <dbReference type="ChEBI" id="CHEBI:60240"/>
        <label>2</label>
    </ligand>
</feature>
<dbReference type="GO" id="GO:0046872">
    <property type="term" value="F:metal ion binding"/>
    <property type="evidence" value="ECO:0007669"/>
    <property type="project" value="UniProtKB-KW"/>
</dbReference>
<dbReference type="FunFam" id="3.20.20.140:FF:000005">
    <property type="entry name" value="TatD family hydrolase"/>
    <property type="match status" value="1"/>
</dbReference>
<feature type="binding site" evidence="3">
    <location>
        <position position="6"/>
    </location>
    <ligand>
        <name>a divalent metal cation</name>
        <dbReference type="ChEBI" id="CHEBI:60240"/>
        <label>1</label>
    </ligand>
</feature>
<dbReference type="GO" id="GO:0004536">
    <property type="term" value="F:DNA nuclease activity"/>
    <property type="evidence" value="ECO:0007669"/>
    <property type="project" value="InterPro"/>
</dbReference>
<dbReference type="eggNOG" id="COG0084">
    <property type="taxonomic scope" value="Bacteria"/>
</dbReference>
<keyword evidence="5" id="KW-1185">Reference proteome</keyword>
<dbReference type="InterPro" id="IPR001130">
    <property type="entry name" value="TatD-like"/>
</dbReference>
<dbReference type="KEGG" id="cki:Calkr_0269"/>
<organism evidence="4 5">
    <name type="scientific">Caldicellulosiruptor acetigenus (strain ATCC 700853 / DSM 12137 / I77R1B)</name>
    <name type="common">Caldicellulosiruptor kristjanssonii</name>
    <dbReference type="NCBI Taxonomy" id="632335"/>
    <lineage>
        <taxon>Bacteria</taxon>
        <taxon>Bacillati</taxon>
        <taxon>Bacillota</taxon>
        <taxon>Bacillota incertae sedis</taxon>
        <taxon>Caldicellulosiruptorales</taxon>
        <taxon>Caldicellulosiruptoraceae</taxon>
        <taxon>Caldicellulosiruptor</taxon>
    </lineage>
</organism>
<evidence type="ECO:0000256" key="3">
    <source>
        <dbReference type="PIRSR" id="PIRSR005902-1"/>
    </source>
</evidence>
<feature type="binding site" evidence="3">
    <location>
        <position position="91"/>
    </location>
    <ligand>
        <name>a divalent metal cation</name>
        <dbReference type="ChEBI" id="CHEBI:60240"/>
        <label>1</label>
    </ligand>
</feature>
<evidence type="ECO:0000256" key="1">
    <source>
        <dbReference type="ARBA" id="ARBA00022723"/>
    </source>
</evidence>
<dbReference type="HOGENOM" id="CLU_031506_4_0_9"/>
<dbReference type="InterPro" id="IPR032466">
    <property type="entry name" value="Metal_Hydrolase"/>
</dbReference>
<keyword evidence="1 3" id="KW-0479">Metal-binding</keyword>
<dbReference type="RefSeq" id="WP_013431681.1">
    <property type="nucleotide sequence ID" value="NC_014721.1"/>
</dbReference>
<dbReference type="GO" id="GO:0016788">
    <property type="term" value="F:hydrolase activity, acting on ester bonds"/>
    <property type="evidence" value="ECO:0007669"/>
    <property type="project" value="InterPro"/>
</dbReference>